<accession>A0A026W6J5</accession>
<keyword evidence="3" id="KW-1185">Reference proteome</keyword>
<protein>
    <submittedName>
        <fullName evidence="2">Uncharacterized protein</fullName>
    </submittedName>
</protein>
<evidence type="ECO:0000256" key="1">
    <source>
        <dbReference type="SAM" id="MobiDB-lite"/>
    </source>
</evidence>
<proteinExistence type="predicted"/>
<reference evidence="2 3" key="1">
    <citation type="journal article" date="2014" name="Curr. Biol.">
        <title>The genome of the clonal raider ant Cerapachys biroi.</title>
        <authorList>
            <person name="Oxley P.R."/>
            <person name="Ji L."/>
            <person name="Fetter-Pruneda I."/>
            <person name="McKenzie S.K."/>
            <person name="Li C."/>
            <person name="Hu H."/>
            <person name="Zhang G."/>
            <person name="Kronauer D.J."/>
        </authorList>
    </citation>
    <scope>NUCLEOTIDE SEQUENCE [LARGE SCALE GENOMIC DNA]</scope>
</reference>
<evidence type="ECO:0000313" key="2">
    <source>
        <dbReference type="EMBL" id="EZA51732.1"/>
    </source>
</evidence>
<name>A0A026W6J5_OOCBI</name>
<dbReference type="EMBL" id="KK107372">
    <property type="protein sequence ID" value="EZA51732.1"/>
    <property type="molecule type" value="Genomic_DNA"/>
</dbReference>
<sequence length="65" mass="7107">MEREDEEGDGAGGGGTDAMGGKERALNVVALLEADLFYFVFPEILRIHTVEFQVPDEEAYIMLSG</sequence>
<gene>
    <name evidence="2" type="ORF">X777_09488</name>
</gene>
<feature type="region of interest" description="Disordered" evidence="1">
    <location>
        <begin position="1"/>
        <end position="20"/>
    </location>
</feature>
<evidence type="ECO:0000313" key="3">
    <source>
        <dbReference type="Proteomes" id="UP000053097"/>
    </source>
</evidence>
<dbReference type="AlphaFoldDB" id="A0A026W6J5"/>
<organism evidence="2 3">
    <name type="scientific">Ooceraea biroi</name>
    <name type="common">Clonal raider ant</name>
    <name type="synonym">Cerapachys biroi</name>
    <dbReference type="NCBI Taxonomy" id="2015173"/>
    <lineage>
        <taxon>Eukaryota</taxon>
        <taxon>Metazoa</taxon>
        <taxon>Ecdysozoa</taxon>
        <taxon>Arthropoda</taxon>
        <taxon>Hexapoda</taxon>
        <taxon>Insecta</taxon>
        <taxon>Pterygota</taxon>
        <taxon>Neoptera</taxon>
        <taxon>Endopterygota</taxon>
        <taxon>Hymenoptera</taxon>
        <taxon>Apocrita</taxon>
        <taxon>Aculeata</taxon>
        <taxon>Formicoidea</taxon>
        <taxon>Formicidae</taxon>
        <taxon>Dorylinae</taxon>
        <taxon>Ooceraea</taxon>
    </lineage>
</organism>
<dbReference type="Proteomes" id="UP000053097">
    <property type="component" value="Unassembled WGS sequence"/>
</dbReference>